<dbReference type="GO" id="GO:0003677">
    <property type="term" value="F:DNA binding"/>
    <property type="evidence" value="ECO:0007669"/>
    <property type="project" value="UniProtKB-UniRule"/>
</dbReference>
<name>A0A9X4LD79_9STAP</name>
<dbReference type="Proteomes" id="UP001152302">
    <property type="component" value="Unassembled WGS sequence"/>
</dbReference>
<evidence type="ECO:0000256" key="2">
    <source>
        <dbReference type="PROSITE-ProRule" id="PRU00335"/>
    </source>
</evidence>
<dbReference type="Pfam" id="PF00440">
    <property type="entry name" value="TetR_N"/>
    <property type="match status" value="1"/>
</dbReference>
<evidence type="ECO:0000313" key="4">
    <source>
        <dbReference type="EMBL" id="MDG0857963.1"/>
    </source>
</evidence>
<comment type="caution">
    <text evidence="4">The sequence shown here is derived from an EMBL/GenBank/DDBJ whole genome shotgun (WGS) entry which is preliminary data.</text>
</comment>
<feature type="DNA-binding region" description="H-T-H motif" evidence="2">
    <location>
        <begin position="34"/>
        <end position="53"/>
    </location>
</feature>
<dbReference type="PANTHER" id="PTHR43479:SF7">
    <property type="entry name" value="TETR-FAMILY TRANSCRIPTIONAL REGULATOR"/>
    <property type="match status" value="1"/>
</dbReference>
<dbReference type="RefSeq" id="WP_277580306.1">
    <property type="nucleotide sequence ID" value="NZ_JAMBPV010000001.1"/>
</dbReference>
<evidence type="ECO:0000259" key="3">
    <source>
        <dbReference type="PROSITE" id="PS50977"/>
    </source>
</evidence>
<dbReference type="InterPro" id="IPR016024">
    <property type="entry name" value="ARM-type_fold"/>
</dbReference>
<dbReference type="PANTHER" id="PTHR43479">
    <property type="entry name" value="ACREF/ENVCD OPERON REPRESSOR-RELATED"/>
    <property type="match status" value="1"/>
</dbReference>
<keyword evidence="1 2" id="KW-0238">DNA-binding</keyword>
<gene>
    <name evidence="4" type="ORF">M4L21_01390</name>
</gene>
<organism evidence="4 5">
    <name type="scientific">Staphylococcus equorum</name>
    <dbReference type="NCBI Taxonomy" id="246432"/>
    <lineage>
        <taxon>Bacteria</taxon>
        <taxon>Bacillati</taxon>
        <taxon>Bacillota</taxon>
        <taxon>Bacilli</taxon>
        <taxon>Bacillales</taxon>
        <taxon>Staphylococcaceae</taxon>
        <taxon>Staphylococcus</taxon>
    </lineage>
</organism>
<dbReference type="EMBL" id="JAMBPX010000001">
    <property type="protein sequence ID" value="MDG0857963.1"/>
    <property type="molecule type" value="Genomic_DNA"/>
</dbReference>
<dbReference type="PROSITE" id="PS50977">
    <property type="entry name" value="HTH_TETR_2"/>
    <property type="match status" value="1"/>
</dbReference>
<evidence type="ECO:0000313" key="5">
    <source>
        <dbReference type="Proteomes" id="UP001152302"/>
    </source>
</evidence>
<dbReference type="AlphaFoldDB" id="A0A9X4LD79"/>
<feature type="domain" description="HTH tetR-type" evidence="3">
    <location>
        <begin position="11"/>
        <end position="71"/>
    </location>
</feature>
<proteinExistence type="predicted"/>
<sequence length="188" mass="22076">MLKSKTDLRVIKTRKSIMQAFIKLSDEKDFKNITVKDITEEALINRATFYYHFSDIYDLLDKVLAEELLINLNYAYYEQSKLNEATISNIFKTIAEFQLSLNRRCHRSYPETIGNIIQEHVERVLYKLLLEVNFEDDDTRHLAATMLSASIYRASEKWCQSYSDIPAETYINRVIPFILSGLISRDKE</sequence>
<reference evidence="4" key="1">
    <citation type="submission" date="2022-05" db="EMBL/GenBank/DDBJ databases">
        <title>Comparative genomics of Staphylococcus equorum isolates.</title>
        <authorList>
            <person name="Luelf R.H."/>
        </authorList>
    </citation>
    <scope>NUCLEOTIDE SEQUENCE</scope>
    <source>
        <strain evidence="4">TMW 2.2343</strain>
    </source>
</reference>
<dbReference type="InterPro" id="IPR001647">
    <property type="entry name" value="HTH_TetR"/>
</dbReference>
<evidence type="ECO:0000256" key="1">
    <source>
        <dbReference type="ARBA" id="ARBA00023125"/>
    </source>
</evidence>
<dbReference type="InterPro" id="IPR009057">
    <property type="entry name" value="Homeodomain-like_sf"/>
</dbReference>
<dbReference type="InterPro" id="IPR050624">
    <property type="entry name" value="HTH-type_Tx_Regulator"/>
</dbReference>
<dbReference type="Gene3D" id="1.10.357.10">
    <property type="entry name" value="Tetracycline Repressor, domain 2"/>
    <property type="match status" value="1"/>
</dbReference>
<protein>
    <submittedName>
        <fullName evidence="4">TetR/AcrR family transcriptional regulator</fullName>
    </submittedName>
</protein>
<accession>A0A9X4LD79</accession>
<dbReference type="SUPFAM" id="SSF48371">
    <property type="entry name" value="ARM repeat"/>
    <property type="match status" value="1"/>
</dbReference>
<dbReference type="SUPFAM" id="SSF46689">
    <property type="entry name" value="Homeodomain-like"/>
    <property type="match status" value="1"/>
</dbReference>